<organism evidence="3 4">
    <name type="scientific">Smittium mucronatum</name>
    <dbReference type="NCBI Taxonomy" id="133383"/>
    <lineage>
        <taxon>Eukaryota</taxon>
        <taxon>Fungi</taxon>
        <taxon>Fungi incertae sedis</taxon>
        <taxon>Zoopagomycota</taxon>
        <taxon>Kickxellomycotina</taxon>
        <taxon>Harpellomycetes</taxon>
        <taxon>Harpellales</taxon>
        <taxon>Legeriomycetaceae</taxon>
        <taxon>Smittium</taxon>
    </lineage>
</organism>
<feature type="compositionally biased region" description="Low complexity" evidence="2">
    <location>
        <begin position="130"/>
        <end position="142"/>
    </location>
</feature>
<dbReference type="Proteomes" id="UP000187455">
    <property type="component" value="Unassembled WGS sequence"/>
</dbReference>
<feature type="compositionally biased region" description="Polar residues" evidence="2">
    <location>
        <begin position="1"/>
        <end position="13"/>
    </location>
</feature>
<evidence type="ECO:0000256" key="1">
    <source>
        <dbReference type="SAM" id="Coils"/>
    </source>
</evidence>
<feature type="coiled-coil region" evidence="1">
    <location>
        <begin position="80"/>
        <end position="107"/>
    </location>
</feature>
<feature type="region of interest" description="Disordered" evidence="2">
    <location>
        <begin position="126"/>
        <end position="156"/>
    </location>
</feature>
<sequence>METSTNFDESSAEPSLAQEHSLDSATTKTRLSADLLMFDPSNTGNQPESEIKEPLAEQSEYTKDQIKQIVADSDIALPSLQVLKSAMISLNRLIDEAQLEQKSLESSSMAFNQAIQGLIDQAERIKLENKTSSGSGPSPTSKQTSRFGFLTKRGNS</sequence>
<gene>
    <name evidence="3" type="ORF">AYI68_g8219</name>
</gene>
<evidence type="ECO:0000313" key="4">
    <source>
        <dbReference type="Proteomes" id="UP000187455"/>
    </source>
</evidence>
<evidence type="ECO:0000256" key="2">
    <source>
        <dbReference type="SAM" id="MobiDB-lite"/>
    </source>
</evidence>
<evidence type="ECO:0000313" key="3">
    <source>
        <dbReference type="EMBL" id="OLY77744.1"/>
    </source>
</evidence>
<proteinExistence type="predicted"/>
<keyword evidence="4" id="KW-1185">Reference proteome</keyword>
<name>A0A1R0GLI4_9FUNG</name>
<reference evidence="3 4" key="1">
    <citation type="journal article" date="2016" name="Mol. Biol. Evol.">
        <title>Genome-Wide Survey of Gut Fungi (Harpellales) Reveals the First Horizontally Transferred Ubiquitin Gene from a Mosquito Host.</title>
        <authorList>
            <person name="Wang Y."/>
            <person name="White M.M."/>
            <person name="Kvist S."/>
            <person name="Moncalvo J.M."/>
        </authorList>
    </citation>
    <scope>NUCLEOTIDE SEQUENCE [LARGE SCALE GENOMIC DNA]</scope>
    <source>
        <strain evidence="3 4">ALG-7-W6</strain>
    </source>
</reference>
<accession>A0A1R0GLI4</accession>
<protein>
    <submittedName>
        <fullName evidence="3">Uncharacterized protein</fullName>
    </submittedName>
</protein>
<dbReference type="EMBL" id="LSSL01007703">
    <property type="protein sequence ID" value="OLY77744.1"/>
    <property type="molecule type" value="Genomic_DNA"/>
</dbReference>
<comment type="caution">
    <text evidence="3">The sequence shown here is derived from an EMBL/GenBank/DDBJ whole genome shotgun (WGS) entry which is preliminary data.</text>
</comment>
<dbReference type="AlphaFoldDB" id="A0A1R0GLI4"/>
<feature type="region of interest" description="Disordered" evidence="2">
    <location>
        <begin position="1"/>
        <end position="57"/>
    </location>
</feature>
<keyword evidence="1" id="KW-0175">Coiled coil</keyword>